<evidence type="ECO:0000256" key="10">
    <source>
        <dbReference type="SAM" id="MobiDB-lite"/>
    </source>
</evidence>
<evidence type="ECO:0000256" key="4">
    <source>
        <dbReference type="ARBA" id="ARBA00006389"/>
    </source>
</evidence>
<comment type="caution">
    <text evidence="11">The sequence shown here is derived from an EMBL/GenBank/DDBJ whole genome shotgun (WGS) entry which is preliminary data.</text>
</comment>
<comment type="pathway">
    <text evidence="3 9">Carbohydrate metabolism; tricarboxylic acid cycle; oxaloacetate from (S)-malate (quinone route): step 1/1.</text>
</comment>
<dbReference type="Pfam" id="PF06039">
    <property type="entry name" value="Mqo"/>
    <property type="match status" value="1"/>
</dbReference>
<dbReference type="PANTHER" id="PTHR43104:SF2">
    <property type="entry name" value="L-2-HYDROXYGLUTARATE DEHYDROGENASE, MITOCHONDRIAL"/>
    <property type="match status" value="1"/>
</dbReference>
<evidence type="ECO:0000256" key="2">
    <source>
        <dbReference type="ARBA" id="ARBA00001974"/>
    </source>
</evidence>
<comment type="catalytic activity">
    <reaction evidence="1 9">
        <text>(S)-malate + a quinone = a quinol + oxaloacetate</text>
        <dbReference type="Rhea" id="RHEA:46012"/>
        <dbReference type="ChEBI" id="CHEBI:15589"/>
        <dbReference type="ChEBI" id="CHEBI:16452"/>
        <dbReference type="ChEBI" id="CHEBI:24646"/>
        <dbReference type="ChEBI" id="CHEBI:132124"/>
        <dbReference type="EC" id="1.1.5.4"/>
    </reaction>
</comment>
<dbReference type="PANTHER" id="PTHR43104">
    <property type="entry name" value="L-2-HYDROXYGLUTARATE DEHYDROGENASE, MITOCHONDRIAL"/>
    <property type="match status" value="1"/>
</dbReference>
<dbReference type="NCBIfam" id="NF009875">
    <property type="entry name" value="PRK13339.1"/>
    <property type="match status" value="1"/>
</dbReference>
<dbReference type="GO" id="GO:0008924">
    <property type="term" value="F:L-malate dehydrogenase (quinone) activity"/>
    <property type="evidence" value="ECO:0007669"/>
    <property type="project" value="UniProtKB-EC"/>
</dbReference>
<evidence type="ECO:0000256" key="3">
    <source>
        <dbReference type="ARBA" id="ARBA00005012"/>
    </source>
</evidence>
<organism evidence="11 12">
    <name type="scientific">Moheibacter stercoris</name>
    <dbReference type="NCBI Taxonomy" id="1628251"/>
    <lineage>
        <taxon>Bacteria</taxon>
        <taxon>Pseudomonadati</taxon>
        <taxon>Bacteroidota</taxon>
        <taxon>Flavobacteriia</taxon>
        <taxon>Flavobacteriales</taxon>
        <taxon>Weeksellaceae</taxon>
        <taxon>Moheibacter</taxon>
    </lineage>
</organism>
<gene>
    <name evidence="9" type="primary">mqo</name>
    <name evidence="11" type="ORF">ABID46_000181</name>
</gene>
<evidence type="ECO:0000313" key="11">
    <source>
        <dbReference type="EMBL" id="MET3730629.1"/>
    </source>
</evidence>
<keyword evidence="5 9" id="KW-0816">Tricarboxylic acid cycle</keyword>
<name>A0ABV2LRC2_9FLAO</name>
<evidence type="ECO:0000256" key="1">
    <source>
        <dbReference type="ARBA" id="ARBA00001139"/>
    </source>
</evidence>
<feature type="compositionally biased region" description="Polar residues" evidence="10">
    <location>
        <begin position="482"/>
        <end position="491"/>
    </location>
</feature>
<feature type="region of interest" description="Disordered" evidence="10">
    <location>
        <begin position="469"/>
        <end position="491"/>
    </location>
</feature>
<proteinExistence type="inferred from homology"/>
<comment type="similarity">
    <text evidence="4 9">Belongs to the MQO family.</text>
</comment>
<evidence type="ECO:0000256" key="8">
    <source>
        <dbReference type="ARBA" id="ARBA00023002"/>
    </source>
</evidence>
<dbReference type="InterPro" id="IPR006231">
    <property type="entry name" value="MQO"/>
</dbReference>
<dbReference type="SUPFAM" id="SSF51905">
    <property type="entry name" value="FAD/NAD(P)-binding domain"/>
    <property type="match status" value="1"/>
</dbReference>
<dbReference type="Gene3D" id="3.30.9.10">
    <property type="entry name" value="D-Amino Acid Oxidase, subunit A, domain 2"/>
    <property type="match status" value="1"/>
</dbReference>
<dbReference type="NCBIfam" id="NF003611">
    <property type="entry name" value="PRK05257.3-2"/>
    <property type="match status" value="1"/>
</dbReference>
<dbReference type="NCBIfam" id="TIGR01320">
    <property type="entry name" value="mal_quin_oxido"/>
    <property type="match status" value="1"/>
</dbReference>
<dbReference type="NCBIfam" id="NF003605">
    <property type="entry name" value="PRK05257.1-4"/>
    <property type="match status" value="1"/>
</dbReference>
<dbReference type="Proteomes" id="UP001549146">
    <property type="component" value="Unassembled WGS sequence"/>
</dbReference>
<feature type="compositionally biased region" description="Basic and acidic residues" evidence="10">
    <location>
        <begin position="472"/>
        <end position="481"/>
    </location>
</feature>
<dbReference type="EMBL" id="JBEPMO010000001">
    <property type="protein sequence ID" value="MET3730629.1"/>
    <property type="molecule type" value="Genomic_DNA"/>
</dbReference>
<keyword evidence="12" id="KW-1185">Reference proteome</keyword>
<evidence type="ECO:0000256" key="6">
    <source>
        <dbReference type="ARBA" id="ARBA00022630"/>
    </source>
</evidence>
<evidence type="ECO:0000256" key="7">
    <source>
        <dbReference type="ARBA" id="ARBA00022827"/>
    </source>
</evidence>
<evidence type="ECO:0000313" key="12">
    <source>
        <dbReference type="Proteomes" id="UP001549146"/>
    </source>
</evidence>
<reference evidence="11 12" key="1">
    <citation type="submission" date="2024-06" db="EMBL/GenBank/DDBJ databases">
        <title>Genomic Encyclopedia of Type Strains, Phase IV (KMG-IV): sequencing the most valuable type-strain genomes for metagenomic binning, comparative biology and taxonomic classification.</title>
        <authorList>
            <person name="Goeker M."/>
        </authorList>
    </citation>
    <scope>NUCLEOTIDE SEQUENCE [LARGE SCALE GENOMIC DNA]</scope>
    <source>
        <strain evidence="11 12">DSM 29388</strain>
    </source>
</reference>
<evidence type="ECO:0000256" key="9">
    <source>
        <dbReference type="HAMAP-Rule" id="MF_00212"/>
    </source>
</evidence>
<protein>
    <recommendedName>
        <fullName evidence="9">Probable malate:quinone oxidoreductase</fullName>
        <ecNumber evidence="9">1.1.5.4</ecNumber>
    </recommendedName>
    <alternativeName>
        <fullName evidence="9">MQO</fullName>
    </alternativeName>
    <alternativeName>
        <fullName evidence="9">Malate dehydrogenase [quinone]</fullName>
    </alternativeName>
</protein>
<keyword evidence="8 9" id="KW-0560">Oxidoreductase</keyword>
<dbReference type="EC" id="1.1.5.4" evidence="9"/>
<keyword evidence="7 9" id="KW-0274">FAD</keyword>
<dbReference type="HAMAP" id="MF_00212">
    <property type="entry name" value="MQO"/>
    <property type="match status" value="1"/>
</dbReference>
<dbReference type="NCBIfam" id="NF003603">
    <property type="entry name" value="PRK05257.1-1"/>
    <property type="match status" value="1"/>
</dbReference>
<sequence>MEHKPTEFVLIGAGIMSATLAILLKELNPTCNITLFEKLDVVSGESSDALNNAGTGHSGYCELNYTPEKKDGSIDVKKAIQVAKSFQLSKEFWAHLVETGHLKNPKDFIRQTPHLSFVWGEEDVEFLRKRYAELIKNPLFQEMNYSEDFETLKSWMPLVMEGRGTSQLVAATKMDEGTDVNFGSLTRSIVADLFIQKDITLKVAHEVKNLKKLENGRWEVKVKNLATSKKLKVEADFVFIGAGGGSLWLLEKSEIEEAEGFGGFPVSGEWLICKNPEIIEQHYVKVYGKAKVGAPPMSVPHLDSRVIDGKNQLLFGPFAGFSTKFLKNGSYWDLPKSIEWSNIKPMLAAGLKNLPLTKYLIEQVSQSSDEKLDALREYYPNADGKDWVEAIAGQRVQVIKKDEKEGGILQFGTEIVHSKDGTIAALLGASPGASTSVQIMLDVIEKCFPDKLKEWEPKIREMIPSYNLPESESEKWKENQKKSNQILKLND</sequence>
<accession>A0ABV2LRC2</accession>
<dbReference type="RefSeq" id="WP_354505813.1">
    <property type="nucleotide sequence ID" value="NZ_JBEPMO010000001.1"/>
</dbReference>
<keyword evidence="6 9" id="KW-0285">Flavoprotein</keyword>
<comment type="cofactor">
    <cofactor evidence="2 9">
        <name>FAD</name>
        <dbReference type="ChEBI" id="CHEBI:57692"/>
    </cofactor>
</comment>
<dbReference type="Gene3D" id="3.50.50.60">
    <property type="entry name" value="FAD/NAD(P)-binding domain"/>
    <property type="match status" value="1"/>
</dbReference>
<evidence type="ECO:0000256" key="5">
    <source>
        <dbReference type="ARBA" id="ARBA00022532"/>
    </source>
</evidence>
<dbReference type="InterPro" id="IPR036188">
    <property type="entry name" value="FAD/NAD-bd_sf"/>
</dbReference>
<dbReference type="NCBIfam" id="NF003606">
    <property type="entry name" value="PRK05257.2-1"/>
    <property type="match status" value="1"/>
</dbReference>